<evidence type="ECO:0000256" key="1">
    <source>
        <dbReference type="SAM" id="MobiDB-lite"/>
    </source>
</evidence>
<feature type="compositionally biased region" description="Basic residues" evidence="1">
    <location>
        <begin position="606"/>
        <end position="615"/>
    </location>
</feature>
<dbReference type="GO" id="GO:0005524">
    <property type="term" value="F:ATP binding"/>
    <property type="evidence" value="ECO:0007669"/>
    <property type="project" value="InterPro"/>
</dbReference>
<feature type="region of interest" description="Disordered" evidence="1">
    <location>
        <begin position="37"/>
        <end position="165"/>
    </location>
</feature>
<dbReference type="SUPFAM" id="SSF52540">
    <property type="entry name" value="P-loop containing nucleoside triphosphate hydrolases"/>
    <property type="match status" value="1"/>
</dbReference>
<dbReference type="EMBL" id="VIIS01000949">
    <property type="protein sequence ID" value="KAF0303370.1"/>
    <property type="molecule type" value="Genomic_DNA"/>
</dbReference>
<feature type="compositionally biased region" description="Basic and acidic residues" evidence="1">
    <location>
        <begin position="551"/>
        <end position="560"/>
    </location>
</feature>
<dbReference type="InterPro" id="IPR003959">
    <property type="entry name" value="ATPase_AAA_core"/>
</dbReference>
<feature type="region of interest" description="Disordered" evidence="1">
    <location>
        <begin position="1"/>
        <end position="22"/>
    </location>
</feature>
<feature type="region of interest" description="Disordered" evidence="1">
    <location>
        <begin position="731"/>
        <end position="751"/>
    </location>
</feature>
<feature type="region of interest" description="Disordered" evidence="1">
    <location>
        <begin position="1079"/>
        <end position="1112"/>
    </location>
</feature>
<dbReference type="OrthoDB" id="9996895at2759"/>
<proteinExistence type="predicted"/>
<dbReference type="PANTHER" id="PTHR23389:SF21">
    <property type="entry name" value="ATPASE FAMILY AAA DOMAIN-CONTAINING PROTEIN 5"/>
    <property type="match status" value="1"/>
</dbReference>
<feature type="region of interest" description="Disordered" evidence="1">
    <location>
        <begin position="212"/>
        <end position="666"/>
    </location>
</feature>
<dbReference type="SMART" id="SM00382">
    <property type="entry name" value="AAA"/>
    <property type="match status" value="1"/>
</dbReference>
<evidence type="ECO:0000313" key="4">
    <source>
        <dbReference type="Proteomes" id="UP000440578"/>
    </source>
</evidence>
<feature type="region of interest" description="Disordered" evidence="1">
    <location>
        <begin position="891"/>
        <end position="921"/>
    </location>
</feature>
<name>A0A6A4WIC3_AMPAM</name>
<feature type="compositionally biased region" description="Basic and acidic residues" evidence="1">
    <location>
        <begin position="296"/>
        <end position="313"/>
    </location>
</feature>
<keyword evidence="4" id="KW-1185">Reference proteome</keyword>
<feature type="domain" description="AAA+ ATPase" evidence="2">
    <location>
        <begin position="851"/>
        <end position="982"/>
    </location>
</feature>
<dbReference type="Pfam" id="PF00004">
    <property type="entry name" value="AAA"/>
    <property type="match status" value="1"/>
</dbReference>
<dbReference type="Proteomes" id="UP000440578">
    <property type="component" value="Unassembled WGS sequence"/>
</dbReference>
<feature type="compositionally biased region" description="Basic residues" evidence="1">
    <location>
        <begin position="77"/>
        <end position="89"/>
    </location>
</feature>
<feature type="compositionally biased region" description="Basic and acidic residues" evidence="1">
    <location>
        <begin position="236"/>
        <end position="245"/>
    </location>
</feature>
<protein>
    <submittedName>
        <fullName evidence="3">ATPase family AAA domain-containing protein 5</fullName>
    </submittedName>
</protein>
<accession>A0A6A4WIC3</accession>
<dbReference type="GO" id="GO:0003677">
    <property type="term" value="F:DNA binding"/>
    <property type="evidence" value="ECO:0007669"/>
    <property type="project" value="TreeGrafter"/>
</dbReference>
<feature type="compositionally biased region" description="Basic and acidic residues" evidence="1">
    <location>
        <begin position="408"/>
        <end position="418"/>
    </location>
</feature>
<feature type="compositionally biased region" description="Basic residues" evidence="1">
    <location>
        <begin position="495"/>
        <end position="505"/>
    </location>
</feature>
<organism evidence="3 4">
    <name type="scientific">Amphibalanus amphitrite</name>
    <name type="common">Striped barnacle</name>
    <name type="synonym">Balanus amphitrite</name>
    <dbReference type="NCBI Taxonomy" id="1232801"/>
    <lineage>
        <taxon>Eukaryota</taxon>
        <taxon>Metazoa</taxon>
        <taxon>Ecdysozoa</taxon>
        <taxon>Arthropoda</taxon>
        <taxon>Crustacea</taxon>
        <taxon>Multicrustacea</taxon>
        <taxon>Cirripedia</taxon>
        <taxon>Thoracica</taxon>
        <taxon>Thoracicalcarea</taxon>
        <taxon>Balanomorpha</taxon>
        <taxon>Balanoidea</taxon>
        <taxon>Balanidae</taxon>
        <taxon>Amphibalaninae</taxon>
        <taxon>Amphibalanus</taxon>
    </lineage>
</organism>
<reference evidence="3 4" key="1">
    <citation type="submission" date="2019-07" db="EMBL/GenBank/DDBJ databases">
        <title>Draft genome assembly of a fouling barnacle, Amphibalanus amphitrite (Darwin, 1854): The first reference genome for Thecostraca.</title>
        <authorList>
            <person name="Kim W."/>
        </authorList>
    </citation>
    <scope>NUCLEOTIDE SEQUENCE [LARGE SCALE GENOMIC DNA]</scope>
    <source>
        <strain evidence="3">SNU_AA5</strain>
        <tissue evidence="3">Soma without cirri and trophi</tissue>
    </source>
</reference>
<feature type="compositionally biased region" description="Basic and acidic residues" evidence="1">
    <location>
        <begin position="372"/>
        <end position="384"/>
    </location>
</feature>
<feature type="compositionally biased region" description="Basic and acidic residues" evidence="1">
    <location>
        <begin position="43"/>
        <end position="52"/>
    </location>
</feature>
<feature type="compositionally biased region" description="Polar residues" evidence="1">
    <location>
        <begin position="142"/>
        <end position="154"/>
    </location>
</feature>
<feature type="compositionally biased region" description="Low complexity" evidence="1">
    <location>
        <begin position="440"/>
        <end position="449"/>
    </location>
</feature>
<dbReference type="InterPro" id="IPR003593">
    <property type="entry name" value="AAA+_ATPase"/>
</dbReference>
<feature type="compositionally biased region" description="Low complexity" evidence="1">
    <location>
        <begin position="590"/>
        <end position="605"/>
    </location>
</feature>
<feature type="compositionally biased region" description="Polar residues" evidence="1">
    <location>
        <begin position="222"/>
        <end position="235"/>
    </location>
</feature>
<dbReference type="GO" id="GO:0005634">
    <property type="term" value="C:nucleus"/>
    <property type="evidence" value="ECO:0007669"/>
    <property type="project" value="TreeGrafter"/>
</dbReference>
<comment type="caution">
    <text evidence="3">The sequence shown here is derived from an EMBL/GenBank/DDBJ whole genome shotgun (WGS) entry which is preliminary data.</text>
</comment>
<feature type="compositionally biased region" description="Basic and acidic residues" evidence="1">
    <location>
        <begin position="122"/>
        <end position="141"/>
    </location>
</feature>
<feature type="compositionally biased region" description="Basic residues" evidence="1">
    <location>
        <begin position="397"/>
        <end position="407"/>
    </location>
</feature>
<dbReference type="PANTHER" id="PTHR23389">
    <property type="entry name" value="CHROMOSOME TRANSMISSION FIDELITY FACTOR 18"/>
    <property type="match status" value="1"/>
</dbReference>
<evidence type="ECO:0000313" key="3">
    <source>
        <dbReference type="EMBL" id="KAF0303370.1"/>
    </source>
</evidence>
<dbReference type="GO" id="GO:0016887">
    <property type="term" value="F:ATP hydrolysis activity"/>
    <property type="evidence" value="ECO:0007669"/>
    <property type="project" value="InterPro"/>
</dbReference>
<sequence>MDSSDIQSPQCSSTMKPSSTKCVGGSLLQFFQKKVELPQSHTAETERSEKPETLGNSPSEGREKVNGTVSSKEQDAHKRKGHAERRRHSRNETRAQNSSSASEKTELENIKSKKSINNGANDEPRKPKPSDHEEDLKDKSASRLSSQNPFQILMQSGKKKGVWDKRTAKAKEAEAMLSDDECVELCKEEKDEKRTLPGKGEAKPENVKYFSIFSPKARKNHVQTGLDSDANSDTPNKSDKVDKTSKKSGAQNLAKEKQKSSKSSQRSSIAGKESSKRKKSSEISEDNTNKVKSKKSRDSKTSVEHSKRSSEIARKRKGIEPESVTKVTPHSTPKKSRLKVASDSDFEPEDVNSGKRKGRTPSKSQSGSSKRPRTDSAARTDAKSPTKPATLSAAQKLVKKSRKQAKRRSGDASSRRESTSCTKAGAKQTLLTAGRKPDDASSAASNTASPRRQSSRAEKKRSRAAPSDSELEFTPGRKSSSRRRDPNADTTPRHTSGRKRSRTGRNRPTETSGSELEATPVKKPTTRTSTGTRRRLSSTDIEVLPSVVEADGPRRSPERRRSSRPRRPVVLSDSEVESSPVKRPARRSRAAPPSTAADGESPAPRRSSRPTRPVRRLSDSEVEVSPMKKPARGKRSSAVDDPEVVMVRSRSAGQPSTGARPARGGVDAFQMLRRGGRPPKETAAEKAANEARRAFLASGVPERLQVQAEVAKRLEESLTPLFPEVSHVLQRGDDQPATPSASPPPLPAGLSWVTEPPPPSLLAASLTTPVGDLVPGLAAVLVRKPEVAADEGAGGDASGPSLWTDRFRPRHHDAFAGACLPAGDLHEWLAEWRAPSSGADWEDDGSEEPASDGTVLLLGPTGCGKTSAVYAAAAQLGFQVLEVSASNRRSGRHLSSQLSEATQSQRVSLLGGGGGGTTADPPSRSLLLLEDVQLVSEELDDGFLAAAASLAAAAKRPVVLTSDDPAVTRTRLLRALPHRLLTATAPAAAELRVRLVLVALSQGWLLPERVAARLARAGDARRALLQLQWLCEGQPDGAETVDTWQALTEAQLEPMEEFVDRLPPTLKVVRLTDCESEPAETAVGLPTEPAGRRQSGWTMPTPEVAAGYDGQTRRRWRCVDPDLFSDEDEARPPAPSPAPAPAAEATPAQSEEETPPEDRALLAESVAALSDLYDVRSECDALVAPTDRLGSGSWWRRRPQADMAESEQPRCVTEERCDQLGQQLAAEALGAAGRRCADRLRTARDRFASSGRPEPEGLRLPLYEEEEVRQIAWEHHSRLAPAVPSLLLSRRAAAADLLPSIRRICRLECHRRATDGGRTRRFLHYFDQMGLHAVPSGLRTHVCESLM</sequence>
<evidence type="ECO:0000259" key="2">
    <source>
        <dbReference type="SMART" id="SM00382"/>
    </source>
</evidence>
<dbReference type="InterPro" id="IPR027417">
    <property type="entry name" value="P-loop_NTPase"/>
</dbReference>
<dbReference type="Gene3D" id="3.40.50.300">
    <property type="entry name" value="P-loop containing nucleotide triphosphate hydrolases"/>
    <property type="match status" value="1"/>
</dbReference>
<feature type="compositionally biased region" description="Polar residues" evidence="1">
    <location>
        <begin position="891"/>
        <end position="907"/>
    </location>
</feature>
<feature type="region of interest" description="Disordered" evidence="1">
    <location>
        <begin position="1124"/>
        <end position="1157"/>
    </location>
</feature>
<dbReference type="GO" id="GO:0061860">
    <property type="term" value="F:DNA clamp unloader activity"/>
    <property type="evidence" value="ECO:0007669"/>
    <property type="project" value="TreeGrafter"/>
</dbReference>
<gene>
    <name evidence="3" type="primary">ATAD5_1</name>
    <name evidence="3" type="ORF">FJT64_024607</name>
</gene>
<feature type="compositionally biased region" description="Polar residues" evidence="1">
    <location>
        <begin position="1"/>
        <end position="21"/>
    </location>
</feature>